<gene>
    <name evidence="2" type="ORF">ACFSBI_13535</name>
</gene>
<keyword evidence="3" id="KW-1185">Reference proteome</keyword>
<comment type="caution">
    <text evidence="2">The sequence shown here is derived from an EMBL/GenBank/DDBJ whole genome shotgun (WGS) entry which is preliminary data.</text>
</comment>
<keyword evidence="1" id="KW-1133">Transmembrane helix</keyword>
<keyword evidence="1" id="KW-0472">Membrane</keyword>
<feature type="transmembrane region" description="Helical" evidence="1">
    <location>
        <begin position="47"/>
        <end position="66"/>
    </location>
</feature>
<organism evidence="2 3">
    <name type="scientific">Amnibacterium endophyticum</name>
    <dbReference type="NCBI Taxonomy" id="2109337"/>
    <lineage>
        <taxon>Bacteria</taxon>
        <taxon>Bacillati</taxon>
        <taxon>Actinomycetota</taxon>
        <taxon>Actinomycetes</taxon>
        <taxon>Micrococcales</taxon>
        <taxon>Microbacteriaceae</taxon>
        <taxon>Amnibacterium</taxon>
    </lineage>
</organism>
<keyword evidence="1" id="KW-0812">Transmembrane</keyword>
<dbReference type="EMBL" id="JBHUEA010000023">
    <property type="protein sequence ID" value="MFD1722572.1"/>
    <property type="molecule type" value="Genomic_DNA"/>
</dbReference>
<evidence type="ECO:0000313" key="2">
    <source>
        <dbReference type="EMBL" id="MFD1722572.1"/>
    </source>
</evidence>
<dbReference type="RefSeq" id="WP_377935790.1">
    <property type="nucleotide sequence ID" value="NZ_JBHUEA010000023.1"/>
</dbReference>
<evidence type="ECO:0008006" key="4">
    <source>
        <dbReference type="Google" id="ProtNLM"/>
    </source>
</evidence>
<protein>
    <recommendedName>
        <fullName evidence="4">DUF4190 domain-containing protein</fullName>
    </recommendedName>
</protein>
<name>A0ABW4LHL2_9MICO</name>
<evidence type="ECO:0000313" key="3">
    <source>
        <dbReference type="Proteomes" id="UP001597347"/>
    </source>
</evidence>
<proteinExistence type="predicted"/>
<reference evidence="3" key="1">
    <citation type="journal article" date="2019" name="Int. J. Syst. Evol. Microbiol.">
        <title>The Global Catalogue of Microorganisms (GCM) 10K type strain sequencing project: providing services to taxonomists for standard genome sequencing and annotation.</title>
        <authorList>
            <consortium name="The Broad Institute Genomics Platform"/>
            <consortium name="The Broad Institute Genome Sequencing Center for Infectious Disease"/>
            <person name="Wu L."/>
            <person name="Ma J."/>
        </authorList>
    </citation>
    <scope>NUCLEOTIDE SEQUENCE [LARGE SCALE GENOMIC DNA]</scope>
    <source>
        <strain evidence="3">CGMCC 1.12471</strain>
    </source>
</reference>
<accession>A0ABW4LHL2</accession>
<feature type="transmembrane region" description="Helical" evidence="1">
    <location>
        <begin position="21"/>
        <end position="41"/>
    </location>
</feature>
<sequence>MPSTSNRAVSTVVYDPQGPRPNGLAVASLVLGIVGLVVGIIPLFIGLILSAVPTVLAIVFGLIGLVRTSTRRSGFVPALLGLALGCLTAFLWTTGYGVIW</sequence>
<evidence type="ECO:0000256" key="1">
    <source>
        <dbReference type="SAM" id="Phobius"/>
    </source>
</evidence>
<feature type="transmembrane region" description="Helical" evidence="1">
    <location>
        <begin position="78"/>
        <end position="99"/>
    </location>
</feature>
<dbReference type="Proteomes" id="UP001597347">
    <property type="component" value="Unassembled WGS sequence"/>
</dbReference>